<accession>A0ABY4W868</accession>
<dbReference type="NCBIfam" id="TIGR01224">
    <property type="entry name" value="hutI"/>
    <property type="match status" value="1"/>
</dbReference>
<evidence type="ECO:0000256" key="3">
    <source>
        <dbReference type="ARBA" id="ARBA00022801"/>
    </source>
</evidence>
<feature type="binding site" evidence="7">
    <location>
        <position position="321"/>
    </location>
    <ligand>
        <name>Zn(2+)</name>
        <dbReference type="ChEBI" id="CHEBI:29105"/>
    </ligand>
</feature>
<evidence type="ECO:0000313" key="10">
    <source>
        <dbReference type="Proteomes" id="UP001056291"/>
    </source>
</evidence>
<evidence type="ECO:0000256" key="4">
    <source>
        <dbReference type="ARBA" id="ARBA00022808"/>
    </source>
</evidence>
<keyword evidence="2 7" id="KW-0479">Metal-binding</keyword>
<reference evidence="9" key="1">
    <citation type="submission" date="2022-06" db="EMBL/GenBank/DDBJ databases">
        <title>Sneathiella actinostolidae sp. nov., isolated from a sea anemonein the Western Pacific Ocean.</title>
        <authorList>
            <person name="Wei M.J."/>
        </authorList>
    </citation>
    <scope>NUCLEOTIDE SEQUENCE</scope>
    <source>
        <strain evidence="9">PHK-P5</strain>
    </source>
</reference>
<organism evidence="9 10">
    <name type="scientific">Sneathiella marina</name>
    <dbReference type="NCBI Taxonomy" id="2950108"/>
    <lineage>
        <taxon>Bacteria</taxon>
        <taxon>Pseudomonadati</taxon>
        <taxon>Pseudomonadota</taxon>
        <taxon>Alphaproteobacteria</taxon>
        <taxon>Sneathiellales</taxon>
        <taxon>Sneathiellaceae</taxon>
        <taxon>Sneathiella</taxon>
    </lineage>
</organism>
<proteinExistence type="inferred from homology"/>
<comment type="catalytic activity">
    <reaction evidence="7">
        <text>4-imidazolone-5-propanoate + H2O = N-formimidoyl-L-glutamate</text>
        <dbReference type="Rhea" id="RHEA:23660"/>
        <dbReference type="ChEBI" id="CHEBI:15377"/>
        <dbReference type="ChEBI" id="CHEBI:58928"/>
        <dbReference type="ChEBI" id="CHEBI:77893"/>
        <dbReference type="EC" id="3.5.2.7"/>
    </reaction>
</comment>
<comment type="similarity">
    <text evidence="7">Belongs to the metallo-dependent hydrolases superfamily. HutI family.</text>
</comment>
<feature type="binding site" evidence="7">
    <location>
        <position position="323"/>
    </location>
    <ligand>
        <name>N-formimidoyl-L-glutamate</name>
        <dbReference type="ChEBI" id="CHEBI:58928"/>
    </ligand>
</feature>
<keyword evidence="7" id="KW-0963">Cytoplasm</keyword>
<comment type="cofactor">
    <cofactor evidence="7">
        <name>Zn(2+)</name>
        <dbReference type="ChEBI" id="CHEBI:29105"/>
    </cofactor>
    <cofactor evidence="7">
        <name>Fe(3+)</name>
        <dbReference type="ChEBI" id="CHEBI:29034"/>
    </cofactor>
    <text evidence="7">Binds 1 zinc or iron ion per subunit.</text>
</comment>
<dbReference type="InterPro" id="IPR032466">
    <property type="entry name" value="Metal_Hydrolase"/>
</dbReference>
<dbReference type="Proteomes" id="UP001056291">
    <property type="component" value="Chromosome"/>
</dbReference>
<feature type="binding site" evidence="7">
    <location>
        <position position="246"/>
    </location>
    <ligand>
        <name>Fe(3+)</name>
        <dbReference type="ChEBI" id="CHEBI:29034"/>
    </ligand>
</feature>
<dbReference type="RefSeq" id="WP_251937361.1">
    <property type="nucleotide sequence ID" value="NZ_CP098747.1"/>
</dbReference>
<feature type="binding site" evidence="7">
    <location>
        <position position="325"/>
    </location>
    <ligand>
        <name>N-formimidoyl-L-glutamate</name>
        <dbReference type="ChEBI" id="CHEBI:58928"/>
    </ligand>
</feature>
<dbReference type="HAMAP" id="MF_00372">
    <property type="entry name" value="HutI"/>
    <property type="match status" value="1"/>
</dbReference>
<dbReference type="PANTHER" id="PTHR42752">
    <property type="entry name" value="IMIDAZOLONEPROPIONASE"/>
    <property type="match status" value="1"/>
</dbReference>
<feature type="binding site" evidence="7">
    <location>
        <position position="148"/>
    </location>
    <ligand>
        <name>4-imidazolone-5-propanoate</name>
        <dbReference type="ChEBI" id="CHEBI:77893"/>
    </ligand>
</feature>
<evidence type="ECO:0000259" key="8">
    <source>
        <dbReference type="Pfam" id="PF01979"/>
    </source>
</evidence>
<evidence type="ECO:0000256" key="7">
    <source>
        <dbReference type="HAMAP-Rule" id="MF_00372"/>
    </source>
</evidence>
<dbReference type="SUPFAM" id="SSF51338">
    <property type="entry name" value="Composite domain of metallo-dependent hydrolases"/>
    <property type="match status" value="1"/>
</dbReference>
<evidence type="ECO:0000313" key="9">
    <source>
        <dbReference type="EMBL" id="USG62984.1"/>
    </source>
</evidence>
<feature type="binding site" evidence="7">
    <location>
        <position position="76"/>
    </location>
    <ligand>
        <name>Fe(3+)</name>
        <dbReference type="ChEBI" id="CHEBI:29034"/>
    </ligand>
</feature>
<feature type="binding site" evidence="7">
    <location>
        <position position="326"/>
    </location>
    <ligand>
        <name>4-imidazolone-5-propanoate</name>
        <dbReference type="ChEBI" id="CHEBI:77893"/>
    </ligand>
</feature>
<feature type="binding site" evidence="7">
    <location>
        <position position="78"/>
    </location>
    <ligand>
        <name>Fe(3+)</name>
        <dbReference type="ChEBI" id="CHEBI:29034"/>
    </ligand>
</feature>
<keyword evidence="3 7" id="KW-0378">Hydrolase</keyword>
<feature type="binding site" evidence="7">
    <location>
        <position position="321"/>
    </location>
    <ligand>
        <name>Fe(3+)</name>
        <dbReference type="ChEBI" id="CHEBI:29034"/>
    </ligand>
</feature>
<dbReference type="Gene3D" id="3.20.20.140">
    <property type="entry name" value="Metal-dependent hydrolases"/>
    <property type="match status" value="1"/>
</dbReference>
<evidence type="ECO:0000256" key="2">
    <source>
        <dbReference type="ARBA" id="ARBA00022723"/>
    </source>
</evidence>
<keyword evidence="4 7" id="KW-0369">Histidine metabolism</keyword>
<feature type="binding site" evidence="7">
    <location>
        <position position="76"/>
    </location>
    <ligand>
        <name>Zn(2+)</name>
        <dbReference type="ChEBI" id="CHEBI:29105"/>
    </ligand>
</feature>
<dbReference type="Gene3D" id="2.30.40.10">
    <property type="entry name" value="Urease, subunit C, domain 1"/>
    <property type="match status" value="1"/>
</dbReference>
<feature type="binding site" evidence="7">
    <location>
        <position position="148"/>
    </location>
    <ligand>
        <name>N-formimidoyl-L-glutamate</name>
        <dbReference type="ChEBI" id="CHEBI:58928"/>
    </ligand>
</feature>
<dbReference type="GO" id="GO:0050480">
    <property type="term" value="F:imidazolonepropionase activity"/>
    <property type="evidence" value="ECO:0007669"/>
    <property type="project" value="UniProtKB-EC"/>
</dbReference>
<comment type="function">
    <text evidence="7">Catalyzes the hydrolytic cleavage of the carbon-nitrogen bond in imidazolone-5-propanoate to yield N-formimidoyl-L-glutamate. It is the third step in the universal histidine degradation pathway.</text>
</comment>
<keyword evidence="6 7" id="KW-0408">Iron</keyword>
<evidence type="ECO:0000256" key="1">
    <source>
        <dbReference type="ARBA" id="ARBA00012864"/>
    </source>
</evidence>
<dbReference type="CDD" id="cd01296">
    <property type="entry name" value="Imidazolone-5PH"/>
    <property type="match status" value="1"/>
</dbReference>
<keyword evidence="5 7" id="KW-0862">Zinc</keyword>
<name>A0ABY4W868_9PROT</name>
<comment type="pathway">
    <text evidence="7">Amino-acid degradation; L-histidine degradation into L-glutamate; N-formimidoyl-L-glutamate from L-histidine: step 3/3.</text>
</comment>
<feature type="binding site" evidence="7">
    <location>
        <position position="85"/>
    </location>
    <ligand>
        <name>4-imidazolone-5-propanoate</name>
        <dbReference type="ChEBI" id="CHEBI:77893"/>
    </ligand>
</feature>
<feature type="binding site" evidence="7">
    <location>
        <position position="78"/>
    </location>
    <ligand>
        <name>Zn(2+)</name>
        <dbReference type="ChEBI" id="CHEBI:29105"/>
    </ligand>
</feature>
<dbReference type="EC" id="3.5.2.7" evidence="1 7"/>
<gene>
    <name evidence="7 9" type="primary">hutI</name>
    <name evidence="9" type="ORF">NBZ79_08335</name>
</gene>
<comment type="subcellular location">
    <subcellularLocation>
        <location evidence="7">Cytoplasm</location>
    </subcellularLocation>
</comment>
<feature type="domain" description="Amidohydrolase-related" evidence="8">
    <location>
        <begin position="67"/>
        <end position="386"/>
    </location>
</feature>
<dbReference type="PANTHER" id="PTHR42752:SF1">
    <property type="entry name" value="IMIDAZOLONEPROPIONASE-RELATED"/>
    <property type="match status" value="1"/>
</dbReference>
<keyword evidence="10" id="KW-1185">Reference proteome</keyword>
<sequence>MAGAKIDQLFTNAQIATMAPSSAPYGMNDATALGVTAGEISWMGHLDDLESTALAKNVVVTDLEGRWITPGLIDCHTHLVYAGNRSQEFEMTLKGASYEEIAKKGGGILSTVAQTRSASEAELAASSQPRLEAMMACGVTTVEIKSGYGLDTENEIKMLEVAKQLGEINAVRVKKTFLGAHALPPEFAGDSDGYMAKVCHEMLPTAHTLGLVDAVDAFCEKIAFSEHQVRQLFKVASRLEIPVKLHAEQLSNLKGAELAAHFKALSADHLEYLDEQGVKAMAKAGTVAVILPGAFYFLRETQKPPIDLLRQYGVPMALATDCNPGSSPTTSPLLMMNMAAILFRLTPEEALAGFTRHAAAALGMESEIGTLEIGKQADLAIWNIEHPSELTQGIGTNPLFLRYFGQDHVNN</sequence>
<dbReference type="SUPFAM" id="SSF51556">
    <property type="entry name" value="Metallo-dependent hydrolases"/>
    <property type="match status" value="1"/>
</dbReference>
<dbReference type="InterPro" id="IPR005920">
    <property type="entry name" value="HutI"/>
</dbReference>
<evidence type="ECO:0000256" key="5">
    <source>
        <dbReference type="ARBA" id="ARBA00022833"/>
    </source>
</evidence>
<dbReference type="InterPro" id="IPR011059">
    <property type="entry name" value="Metal-dep_hydrolase_composite"/>
</dbReference>
<evidence type="ECO:0000256" key="6">
    <source>
        <dbReference type="ARBA" id="ARBA00023004"/>
    </source>
</evidence>
<feature type="binding site" evidence="7">
    <location>
        <position position="181"/>
    </location>
    <ligand>
        <name>4-imidazolone-5-propanoate</name>
        <dbReference type="ChEBI" id="CHEBI:77893"/>
    </ligand>
</feature>
<dbReference type="InterPro" id="IPR006680">
    <property type="entry name" value="Amidohydro-rel"/>
</dbReference>
<protein>
    <recommendedName>
        <fullName evidence="1 7">Imidazolonepropionase</fullName>
        <ecNumber evidence="1 7">3.5.2.7</ecNumber>
    </recommendedName>
    <alternativeName>
        <fullName evidence="7">Imidazolone-5-propionate hydrolase</fullName>
    </alternativeName>
</protein>
<dbReference type="EMBL" id="CP098747">
    <property type="protein sequence ID" value="USG62984.1"/>
    <property type="molecule type" value="Genomic_DNA"/>
</dbReference>
<dbReference type="Pfam" id="PF01979">
    <property type="entry name" value="Amidohydro_1"/>
    <property type="match status" value="1"/>
</dbReference>
<feature type="binding site" evidence="7">
    <location>
        <position position="249"/>
    </location>
    <ligand>
        <name>4-imidazolone-5-propanoate</name>
        <dbReference type="ChEBI" id="CHEBI:77893"/>
    </ligand>
</feature>
<feature type="binding site" evidence="7">
    <location>
        <position position="246"/>
    </location>
    <ligand>
        <name>Zn(2+)</name>
        <dbReference type="ChEBI" id="CHEBI:29105"/>
    </ligand>
</feature>